<evidence type="ECO:0000256" key="2">
    <source>
        <dbReference type="ARBA" id="ARBA00010742"/>
    </source>
</evidence>
<evidence type="ECO:0000259" key="4">
    <source>
        <dbReference type="Pfam" id="PF22384"/>
    </source>
</evidence>
<accession>A0A1H6W546</accession>
<dbReference type="SUPFAM" id="SSF53850">
    <property type="entry name" value="Periplasmic binding protein-like II"/>
    <property type="match status" value="1"/>
</dbReference>
<dbReference type="PANTHER" id="PTHR30024:SF47">
    <property type="entry name" value="TAURINE-BINDING PERIPLASMIC PROTEIN"/>
    <property type="match status" value="1"/>
</dbReference>
<dbReference type="PANTHER" id="PTHR30024">
    <property type="entry name" value="ALIPHATIC SULFONATES-BINDING PROTEIN-RELATED"/>
    <property type="match status" value="1"/>
</dbReference>
<evidence type="ECO:0000256" key="1">
    <source>
        <dbReference type="ARBA" id="ARBA00004418"/>
    </source>
</evidence>
<comment type="similarity">
    <text evidence="2">Belongs to the bacterial solute-binding protein SsuA/TauA family.</text>
</comment>
<gene>
    <name evidence="5" type="ORF">SAMN05660918_2339</name>
</gene>
<evidence type="ECO:0000256" key="3">
    <source>
        <dbReference type="ARBA" id="ARBA00022729"/>
    </source>
</evidence>
<dbReference type="STRING" id="402734.SAMN05660918_2339"/>
<sequence>MKQVKIAGVPEHFNLPWHMCIENGEFNEAGIDLQWTDVPEGTGKMCQMLRDNETDIAIILTEGIIKDLTENPHSSIVQIFVKSPLIWGIHVDGKANYNTISDLENTVSAISRLGSGSHLMSIVNAQKNDWETNDIQFEIVNNLDGAIASLSEGKSDYFMWEKYTTKPLVDNGTFKRVGECPTPWPCFVIAVRNEFLNENKSVVRLILDIINATTEEFKQIPSIDRTLATRYHQKLEDIQQWLTQTQWSQKNLDEKTFDKVQNKLSELNIITKKADFNQIVKKT</sequence>
<proteinExistence type="inferred from homology"/>
<dbReference type="Pfam" id="PF22384">
    <property type="entry name" value="PBP2_Ca3427_like"/>
    <property type="match status" value="1"/>
</dbReference>
<dbReference type="OrthoDB" id="6191474at2"/>
<dbReference type="CDD" id="cd13637">
    <property type="entry name" value="PBP2_Ca3427_like"/>
    <property type="match status" value="1"/>
</dbReference>
<evidence type="ECO:0000313" key="5">
    <source>
        <dbReference type="EMBL" id="SEJ09187.1"/>
    </source>
</evidence>
<name>A0A1H6W546_9FLAO</name>
<comment type="subcellular location">
    <subcellularLocation>
        <location evidence="1">Periplasm</location>
    </subcellularLocation>
</comment>
<organism evidence="5 6">
    <name type="scientific">Flavobacterium terrigena</name>
    <dbReference type="NCBI Taxonomy" id="402734"/>
    <lineage>
        <taxon>Bacteria</taxon>
        <taxon>Pseudomonadati</taxon>
        <taxon>Bacteroidota</taxon>
        <taxon>Flavobacteriia</taxon>
        <taxon>Flavobacteriales</taxon>
        <taxon>Flavobacteriaceae</taxon>
        <taxon>Flavobacterium</taxon>
    </lineage>
</organism>
<dbReference type="InterPro" id="IPR054364">
    <property type="entry name" value="Ca3427-like_PBP2"/>
</dbReference>
<keyword evidence="6" id="KW-1185">Reference proteome</keyword>
<dbReference type="EMBL" id="FNYA01000006">
    <property type="protein sequence ID" value="SEJ09187.1"/>
    <property type="molecule type" value="Genomic_DNA"/>
</dbReference>
<evidence type="ECO:0000313" key="6">
    <source>
        <dbReference type="Proteomes" id="UP000199702"/>
    </source>
</evidence>
<protein>
    <submittedName>
        <fullName evidence="5">ABC-type nitrate/sulfonate/bicarbonate transport system, substrate-binding protein</fullName>
    </submittedName>
</protein>
<dbReference type="Proteomes" id="UP000199702">
    <property type="component" value="Unassembled WGS sequence"/>
</dbReference>
<dbReference type="GO" id="GO:0042597">
    <property type="term" value="C:periplasmic space"/>
    <property type="evidence" value="ECO:0007669"/>
    <property type="project" value="UniProtKB-SubCell"/>
</dbReference>
<dbReference type="Gene3D" id="3.40.190.10">
    <property type="entry name" value="Periplasmic binding protein-like II"/>
    <property type="match status" value="2"/>
</dbReference>
<dbReference type="RefSeq" id="WP_091314096.1">
    <property type="nucleotide sequence ID" value="NZ_CBCSJU010000001.1"/>
</dbReference>
<reference evidence="6" key="1">
    <citation type="submission" date="2016-10" db="EMBL/GenBank/DDBJ databases">
        <authorList>
            <person name="Varghese N."/>
            <person name="Submissions S."/>
        </authorList>
    </citation>
    <scope>NUCLEOTIDE SEQUENCE [LARGE SCALE GENOMIC DNA]</scope>
    <source>
        <strain evidence="6">DSM 17934</strain>
    </source>
</reference>
<keyword evidence="3" id="KW-0732">Signal</keyword>
<dbReference type="AlphaFoldDB" id="A0A1H6W546"/>
<feature type="domain" description="Ca3427-like PBP 2" evidence="4">
    <location>
        <begin position="97"/>
        <end position="179"/>
    </location>
</feature>